<dbReference type="AlphaFoldDB" id="A0AA39MFV2"/>
<dbReference type="Proteomes" id="UP001175211">
    <property type="component" value="Unassembled WGS sequence"/>
</dbReference>
<proteinExistence type="predicted"/>
<organism evidence="1 2">
    <name type="scientific">Armillaria tabescens</name>
    <name type="common">Ringless honey mushroom</name>
    <name type="synonym">Agaricus tabescens</name>
    <dbReference type="NCBI Taxonomy" id="1929756"/>
    <lineage>
        <taxon>Eukaryota</taxon>
        <taxon>Fungi</taxon>
        <taxon>Dikarya</taxon>
        <taxon>Basidiomycota</taxon>
        <taxon>Agaricomycotina</taxon>
        <taxon>Agaricomycetes</taxon>
        <taxon>Agaricomycetidae</taxon>
        <taxon>Agaricales</taxon>
        <taxon>Marasmiineae</taxon>
        <taxon>Physalacriaceae</taxon>
        <taxon>Desarmillaria</taxon>
    </lineage>
</organism>
<evidence type="ECO:0000313" key="2">
    <source>
        <dbReference type="Proteomes" id="UP001175211"/>
    </source>
</evidence>
<gene>
    <name evidence="1" type="ORF">EV420DRAFT_1237563</name>
</gene>
<sequence>LQQHVRLTGLGCDAFKETTDTILEAQLIFERQLQAGVFEKWTPDNTDDFLGIDISNRYLENRKSYPQEEAAFEKGVDPRDILATACSKRNLIHTEDNKVRFYTSAIDEGE</sequence>
<name>A0AA39MFV2_ARMTA</name>
<protein>
    <submittedName>
        <fullName evidence="1">Uncharacterized protein</fullName>
    </submittedName>
</protein>
<dbReference type="GeneID" id="85350151"/>
<evidence type="ECO:0000313" key="1">
    <source>
        <dbReference type="EMBL" id="KAK0432752.1"/>
    </source>
</evidence>
<reference evidence="1" key="1">
    <citation type="submission" date="2023-06" db="EMBL/GenBank/DDBJ databases">
        <authorList>
            <consortium name="Lawrence Berkeley National Laboratory"/>
            <person name="Ahrendt S."/>
            <person name="Sahu N."/>
            <person name="Indic B."/>
            <person name="Wong-Bajracharya J."/>
            <person name="Merenyi Z."/>
            <person name="Ke H.-M."/>
            <person name="Monk M."/>
            <person name="Kocsube S."/>
            <person name="Drula E."/>
            <person name="Lipzen A."/>
            <person name="Balint B."/>
            <person name="Henrissat B."/>
            <person name="Andreopoulos B."/>
            <person name="Martin F.M."/>
            <person name="Harder C.B."/>
            <person name="Rigling D."/>
            <person name="Ford K.L."/>
            <person name="Foster G.D."/>
            <person name="Pangilinan J."/>
            <person name="Papanicolaou A."/>
            <person name="Barry K."/>
            <person name="LaButti K."/>
            <person name="Viragh M."/>
            <person name="Koriabine M."/>
            <person name="Yan M."/>
            <person name="Riley R."/>
            <person name="Champramary S."/>
            <person name="Plett K.L."/>
            <person name="Tsai I.J."/>
            <person name="Slot J."/>
            <person name="Sipos G."/>
            <person name="Plett J."/>
            <person name="Nagy L.G."/>
            <person name="Grigoriev I.V."/>
        </authorList>
    </citation>
    <scope>NUCLEOTIDE SEQUENCE</scope>
    <source>
        <strain evidence="1">CCBAS 213</strain>
    </source>
</reference>
<keyword evidence="2" id="KW-1185">Reference proteome</keyword>
<accession>A0AA39MFV2</accession>
<dbReference type="RefSeq" id="XP_060321409.1">
    <property type="nucleotide sequence ID" value="XM_060466603.1"/>
</dbReference>
<feature type="non-terminal residue" evidence="1">
    <location>
        <position position="110"/>
    </location>
</feature>
<feature type="non-terminal residue" evidence="1">
    <location>
        <position position="1"/>
    </location>
</feature>
<dbReference type="EMBL" id="JAUEPS010000270">
    <property type="protein sequence ID" value="KAK0432752.1"/>
    <property type="molecule type" value="Genomic_DNA"/>
</dbReference>
<comment type="caution">
    <text evidence="1">The sequence shown here is derived from an EMBL/GenBank/DDBJ whole genome shotgun (WGS) entry which is preliminary data.</text>
</comment>